<feature type="domain" description="Gcp-like" evidence="1">
    <location>
        <begin position="55"/>
        <end position="167"/>
    </location>
</feature>
<keyword evidence="3" id="KW-1185">Reference proteome</keyword>
<name>C8XCP3_NAKMY</name>
<protein>
    <submittedName>
        <fullName evidence="2">Peptidase M22 glycoprotease</fullName>
    </submittedName>
</protein>
<dbReference type="eggNOG" id="COG1214">
    <property type="taxonomic scope" value="Bacteria"/>
</dbReference>
<dbReference type="CDD" id="cd24032">
    <property type="entry name" value="ASKHA_NBD_TsaB"/>
    <property type="match status" value="1"/>
</dbReference>
<dbReference type="InterPro" id="IPR000905">
    <property type="entry name" value="Gcp-like_dom"/>
</dbReference>
<dbReference type="GO" id="GO:0005829">
    <property type="term" value="C:cytosol"/>
    <property type="evidence" value="ECO:0007669"/>
    <property type="project" value="TreeGrafter"/>
</dbReference>
<dbReference type="OrthoDB" id="9809995at2"/>
<dbReference type="HOGENOM" id="CLU_064886_3_3_11"/>
<dbReference type="InParanoid" id="C8XCP3"/>
<reference evidence="3" key="1">
    <citation type="submission" date="2009-09" db="EMBL/GenBank/DDBJ databases">
        <title>The complete genome of Nakamurella multipartita DSM 44233.</title>
        <authorList>
            <consortium name="US DOE Joint Genome Institute (JGI-PGF)"/>
            <person name="Lucas S."/>
            <person name="Copeland A."/>
            <person name="Lapidus A."/>
            <person name="Glavina del Rio T."/>
            <person name="Dalin E."/>
            <person name="Tice H."/>
            <person name="Bruce D."/>
            <person name="Goodwin L."/>
            <person name="Pitluck S."/>
            <person name="Kyrpides N."/>
            <person name="Mavromatis K."/>
            <person name="Ivanova N."/>
            <person name="Ovchinnikova G."/>
            <person name="Sims D."/>
            <person name="Meincke L."/>
            <person name="Brettin T."/>
            <person name="Detter J.C."/>
            <person name="Han C."/>
            <person name="Larimer F."/>
            <person name="Land M."/>
            <person name="Hauser L."/>
            <person name="Markowitz V."/>
            <person name="Cheng J.-F."/>
            <person name="Hugenholtz P."/>
            <person name="Woyke T."/>
            <person name="Wu D."/>
            <person name="Klenk H.-P."/>
            <person name="Eisen J.A."/>
        </authorList>
    </citation>
    <scope>NUCLEOTIDE SEQUENCE [LARGE SCALE GENOMIC DNA]</scope>
    <source>
        <strain evidence="3">ATCC 700099 / DSM 44233 / CIP 104796 / JCM 9543 / NBRC 105858 / Y-104</strain>
    </source>
</reference>
<dbReference type="Pfam" id="PF00814">
    <property type="entry name" value="TsaD"/>
    <property type="match status" value="1"/>
</dbReference>
<evidence type="ECO:0000313" key="2">
    <source>
        <dbReference type="EMBL" id="ACV77608.1"/>
    </source>
</evidence>
<dbReference type="NCBIfam" id="TIGR03725">
    <property type="entry name" value="T6A_YeaZ"/>
    <property type="match status" value="1"/>
</dbReference>
<keyword evidence="2" id="KW-0645">Protease</keyword>
<dbReference type="FunCoup" id="C8XCP3">
    <property type="interactions" value="71"/>
</dbReference>
<dbReference type="STRING" id="479431.Namu_1202"/>
<reference evidence="2 3" key="2">
    <citation type="journal article" date="2010" name="Stand. Genomic Sci.">
        <title>Complete genome sequence of Nakamurella multipartita type strain (Y-104).</title>
        <authorList>
            <person name="Tice H."/>
            <person name="Mayilraj S."/>
            <person name="Sims D."/>
            <person name="Lapidus A."/>
            <person name="Nolan M."/>
            <person name="Lucas S."/>
            <person name="Glavina Del Rio T."/>
            <person name="Copeland A."/>
            <person name="Cheng J.F."/>
            <person name="Meincke L."/>
            <person name="Bruce D."/>
            <person name="Goodwin L."/>
            <person name="Pitluck S."/>
            <person name="Ivanova N."/>
            <person name="Mavromatis K."/>
            <person name="Ovchinnikova G."/>
            <person name="Pati A."/>
            <person name="Chen A."/>
            <person name="Palaniappan K."/>
            <person name="Land M."/>
            <person name="Hauser L."/>
            <person name="Chang Y.J."/>
            <person name="Jeffries C.D."/>
            <person name="Detter J.C."/>
            <person name="Brettin T."/>
            <person name="Rohde M."/>
            <person name="Goker M."/>
            <person name="Bristow J."/>
            <person name="Eisen J.A."/>
            <person name="Markowitz V."/>
            <person name="Hugenholtz P."/>
            <person name="Kyrpides N.C."/>
            <person name="Klenk H.P."/>
            <person name="Chen F."/>
        </authorList>
    </citation>
    <scope>NUCLEOTIDE SEQUENCE [LARGE SCALE GENOMIC DNA]</scope>
    <source>
        <strain evidence="3">ATCC 700099 / DSM 44233 / CIP 104796 / JCM 9543 / NBRC 105858 / Y-104</strain>
    </source>
</reference>
<dbReference type="SUPFAM" id="SSF53067">
    <property type="entry name" value="Actin-like ATPase domain"/>
    <property type="match status" value="2"/>
</dbReference>
<dbReference type="AlphaFoldDB" id="C8XCP3"/>
<dbReference type="GO" id="GO:0008233">
    <property type="term" value="F:peptidase activity"/>
    <property type="evidence" value="ECO:0007669"/>
    <property type="project" value="UniProtKB-KW"/>
</dbReference>
<keyword evidence="2" id="KW-0378">Hydrolase</keyword>
<accession>C8XCP3</accession>
<dbReference type="InterPro" id="IPR043129">
    <property type="entry name" value="ATPase_NBD"/>
</dbReference>
<evidence type="ECO:0000259" key="1">
    <source>
        <dbReference type="Pfam" id="PF00814"/>
    </source>
</evidence>
<dbReference type="KEGG" id="nml:Namu_1202"/>
<dbReference type="PANTHER" id="PTHR11735">
    <property type="entry name" value="TRNA N6-ADENOSINE THREONYLCARBAMOYLTRANSFERASE"/>
    <property type="match status" value="1"/>
</dbReference>
<sequence length="248" mass="25639">MLVLALDTSTPQVSAGVVQLRRPHELIAALQADPTGPVRPAQVLAQRAVTDGLGHAERLMPLVADALAQAGRTLRELDAVVVGIGPGPFTGLRVGMVTAASLGDALNRPVHGVPSHDGLARSLSPLSGDLLVVTDARRREVYVSGYRADGRRVLGPLVAAPAAVPDLLAEHDLRPIHVAGAGAELLELPGTEQLAERLTVPADAPVLGLVECAATGLLTDVVPGPLVPLYLRRPDATVPGARKSVLGR</sequence>
<dbReference type="PANTHER" id="PTHR11735:SF11">
    <property type="entry name" value="TRNA THREONYLCARBAMOYLADENOSINE BIOSYNTHESIS PROTEIN TSAB"/>
    <property type="match status" value="1"/>
</dbReference>
<dbReference type="Gene3D" id="3.30.420.40">
    <property type="match status" value="2"/>
</dbReference>
<dbReference type="GO" id="GO:0002949">
    <property type="term" value="P:tRNA threonylcarbamoyladenosine modification"/>
    <property type="evidence" value="ECO:0007669"/>
    <property type="project" value="InterPro"/>
</dbReference>
<evidence type="ECO:0000313" key="3">
    <source>
        <dbReference type="Proteomes" id="UP000002218"/>
    </source>
</evidence>
<dbReference type="Proteomes" id="UP000002218">
    <property type="component" value="Chromosome"/>
</dbReference>
<proteinExistence type="predicted"/>
<organism evidence="2 3">
    <name type="scientific">Nakamurella multipartita (strain ATCC 700099 / DSM 44233 / CIP 104796 / JCM 9543 / NBRC 105858 / Y-104)</name>
    <name type="common">Microsphaera multipartita</name>
    <dbReference type="NCBI Taxonomy" id="479431"/>
    <lineage>
        <taxon>Bacteria</taxon>
        <taxon>Bacillati</taxon>
        <taxon>Actinomycetota</taxon>
        <taxon>Actinomycetes</taxon>
        <taxon>Nakamurellales</taxon>
        <taxon>Nakamurellaceae</taxon>
        <taxon>Nakamurella</taxon>
    </lineage>
</organism>
<dbReference type="InterPro" id="IPR022496">
    <property type="entry name" value="T6A_TsaB"/>
</dbReference>
<dbReference type="RefSeq" id="WP_015746522.1">
    <property type="nucleotide sequence ID" value="NC_013235.1"/>
</dbReference>
<dbReference type="GO" id="GO:0006508">
    <property type="term" value="P:proteolysis"/>
    <property type="evidence" value="ECO:0007669"/>
    <property type="project" value="UniProtKB-KW"/>
</dbReference>
<gene>
    <name evidence="2" type="ordered locus">Namu_1202</name>
</gene>
<dbReference type="EMBL" id="CP001737">
    <property type="protein sequence ID" value="ACV77608.1"/>
    <property type="molecule type" value="Genomic_DNA"/>
</dbReference>